<protein>
    <submittedName>
        <fullName evidence="1 2">Uncharacterized protein</fullName>
    </submittedName>
</protein>
<evidence type="ECO:0000313" key="1">
    <source>
        <dbReference type="EMBL" id="PNR31904.1"/>
    </source>
</evidence>
<organism evidence="1">
    <name type="scientific">Physcomitrium patens</name>
    <name type="common">Spreading-leaved earth moss</name>
    <name type="synonym">Physcomitrella patens</name>
    <dbReference type="NCBI Taxonomy" id="3218"/>
    <lineage>
        <taxon>Eukaryota</taxon>
        <taxon>Viridiplantae</taxon>
        <taxon>Streptophyta</taxon>
        <taxon>Embryophyta</taxon>
        <taxon>Bryophyta</taxon>
        <taxon>Bryophytina</taxon>
        <taxon>Bryopsida</taxon>
        <taxon>Funariidae</taxon>
        <taxon>Funariales</taxon>
        <taxon>Funariaceae</taxon>
        <taxon>Physcomitrium</taxon>
    </lineage>
</organism>
<dbReference type="Proteomes" id="UP000006727">
    <property type="component" value="Chromosome 21"/>
</dbReference>
<keyword evidence="3" id="KW-1185">Reference proteome</keyword>
<gene>
    <name evidence="1" type="ORF">PHYPA_026027</name>
</gene>
<accession>A0A2K1IRJ7</accession>
<dbReference type="EnsemblPlants" id="Pp3c21_11020V3.2">
    <property type="protein sequence ID" value="PAC:32916598.CDS.1"/>
    <property type="gene ID" value="Pp3c21_11020"/>
</dbReference>
<dbReference type="Gramene" id="Pp3c21_11020V3.1">
    <property type="protein sequence ID" value="PAC:32916597.CDS.1"/>
    <property type="gene ID" value="Pp3c21_11020"/>
</dbReference>
<evidence type="ECO:0000313" key="2">
    <source>
        <dbReference type="EnsemblPlants" id="PAC:32916597.CDS.1"/>
    </source>
</evidence>
<dbReference type="AlphaFoldDB" id="A0A2K1IRJ7"/>
<name>A0A2K1IRJ7_PHYPA</name>
<sequence>MPTWEISGTKLRARKHVSNVGEIGGGGGMEDLGLHRYTTGSCPRPRATSEDHRLIWMAVNLLLGTAAGNDLNQGDQLTPKFSASSVSRGECQVWCA</sequence>
<reference evidence="2" key="3">
    <citation type="submission" date="2020-12" db="UniProtKB">
        <authorList>
            <consortium name="EnsemblPlants"/>
        </authorList>
    </citation>
    <scope>IDENTIFICATION</scope>
</reference>
<dbReference type="EnsemblPlants" id="Pp3c21_11020V3.1">
    <property type="protein sequence ID" value="PAC:32916597.CDS.1"/>
    <property type="gene ID" value="Pp3c21_11020"/>
</dbReference>
<reference evidence="1 3" key="1">
    <citation type="journal article" date="2008" name="Science">
        <title>The Physcomitrella genome reveals evolutionary insights into the conquest of land by plants.</title>
        <authorList>
            <person name="Rensing S."/>
            <person name="Lang D."/>
            <person name="Zimmer A."/>
            <person name="Terry A."/>
            <person name="Salamov A."/>
            <person name="Shapiro H."/>
            <person name="Nishiyama T."/>
            <person name="Perroud P.-F."/>
            <person name="Lindquist E."/>
            <person name="Kamisugi Y."/>
            <person name="Tanahashi T."/>
            <person name="Sakakibara K."/>
            <person name="Fujita T."/>
            <person name="Oishi K."/>
            <person name="Shin-I T."/>
            <person name="Kuroki Y."/>
            <person name="Toyoda A."/>
            <person name="Suzuki Y."/>
            <person name="Hashimoto A."/>
            <person name="Yamaguchi K."/>
            <person name="Sugano A."/>
            <person name="Kohara Y."/>
            <person name="Fujiyama A."/>
            <person name="Anterola A."/>
            <person name="Aoki S."/>
            <person name="Ashton N."/>
            <person name="Barbazuk W.B."/>
            <person name="Barker E."/>
            <person name="Bennetzen J."/>
            <person name="Bezanilla M."/>
            <person name="Blankenship R."/>
            <person name="Cho S.H."/>
            <person name="Dutcher S."/>
            <person name="Estelle M."/>
            <person name="Fawcett J.A."/>
            <person name="Gundlach H."/>
            <person name="Hanada K."/>
            <person name="Heyl A."/>
            <person name="Hicks K.A."/>
            <person name="Hugh J."/>
            <person name="Lohr M."/>
            <person name="Mayer K."/>
            <person name="Melkozernov A."/>
            <person name="Murata T."/>
            <person name="Nelson D."/>
            <person name="Pils B."/>
            <person name="Prigge M."/>
            <person name="Reiss B."/>
            <person name="Renner T."/>
            <person name="Rombauts S."/>
            <person name="Rushton P."/>
            <person name="Sanderfoot A."/>
            <person name="Schween G."/>
            <person name="Shiu S.-H."/>
            <person name="Stueber K."/>
            <person name="Theodoulou F.L."/>
            <person name="Tu H."/>
            <person name="Van de Peer Y."/>
            <person name="Verrier P.J."/>
            <person name="Waters E."/>
            <person name="Wood A."/>
            <person name="Yang L."/>
            <person name="Cove D."/>
            <person name="Cuming A."/>
            <person name="Hasebe M."/>
            <person name="Lucas S."/>
            <person name="Mishler D.B."/>
            <person name="Reski R."/>
            <person name="Grigoriev I."/>
            <person name="Quatrano R.S."/>
            <person name="Boore J.L."/>
        </authorList>
    </citation>
    <scope>NUCLEOTIDE SEQUENCE [LARGE SCALE GENOMIC DNA]</scope>
    <source>
        <strain evidence="2 3">cv. Gransden 2004</strain>
    </source>
</reference>
<dbReference type="InParanoid" id="A0A2K1IRJ7"/>
<reference evidence="1 3" key="2">
    <citation type="journal article" date="2018" name="Plant J.">
        <title>The Physcomitrella patens chromosome-scale assembly reveals moss genome structure and evolution.</title>
        <authorList>
            <person name="Lang D."/>
            <person name="Ullrich K.K."/>
            <person name="Murat F."/>
            <person name="Fuchs J."/>
            <person name="Jenkins J."/>
            <person name="Haas F.B."/>
            <person name="Piednoel M."/>
            <person name="Gundlach H."/>
            <person name="Van Bel M."/>
            <person name="Meyberg R."/>
            <person name="Vives C."/>
            <person name="Morata J."/>
            <person name="Symeonidi A."/>
            <person name="Hiss M."/>
            <person name="Muchero W."/>
            <person name="Kamisugi Y."/>
            <person name="Saleh O."/>
            <person name="Blanc G."/>
            <person name="Decker E.L."/>
            <person name="van Gessel N."/>
            <person name="Grimwood J."/>
            <person name="Hayes R.D."/>
            <person name="Graham S.W."/>
            <person name="Gunter L.E."/>
            <person name="McDaniel S.F."/>
            <person name="Hoernstein S.N.W."/>
            <person name="Larsson A."/>
            <person name="Li F.W."/>
            <person name="Perroud P.F."/>
            <person name="Phillips J."/>
            <person name="Ranjan P."/>
            <person name="Rokshar D.S."/>
            <person name="Rothfels C.J."/>
            <person name="Schneider L."/>
            <person name="Shu S."/>
            <person name="Stevenson D.W."/>
            <person name="Thummler F."/>
            <person name="Tillich M."/>
            <person name="Villarreal Aguilar J.C."/>
            <person name="Widiez T."/>
            <person name="Wong G.K."/>
            <person name="Wymore A."/>
            <person name="Zhang Y."/>
            <person name="Zimmer A.D."/>
            <person name="Quatrano R.S."/>
            <person name="Mayer K.F.X."/>
            <person name="Goodstein D."/>
            <person name="Casacuberta J.M."/>
            <person name="Vandepoele K."/>
            <person name="Reski R."/>
            <person name="Cuming A.C."/>
            <person name="Tuskan G.A."/>
            <person name="Maumus F."/>
            <person name="Salse J."/>
            <person name="Schmutz J."/>
            <person name="Rensing S.A."/>
        </authorList>
    </citation>
    <scope>NUCLEOTIDE SEQUENCE [LARGE SCALE GENOMIC DNA]</scope>
    <source>
        <strain evidence="2 3">cv. Gransden 2004</strain>
    </source>
</reference>
<proteinExistence type="predicted"/>
<dbReference type="PaxDb" id="3218-PP1S235_101V6.1"/>
<dbReference type="Gramene" id="Pp3c21_11020V3.2">
    <property type="protein sequence ID" value="PAC:32916598.CDS.1"/>
    <property type="gene ID" value="Pp3c21_11020"/>
</dbReference>
<evidence type="ECO:0000313" key="3">
    <source>
        <dbReference type="Proteomes" id="UP000006727"/>
    </source>
</evidence>
<dbReference type="EMBL" id="ABEU02000021">
    <property type="protein sequence ID" value="PNR31904.1"/>
    <property type="molecule type" value="Genomic_DNA"/>
</dbReference>